<evidence type="ECO:0000313" key="6">
    <source>
        <dbReference type="Proteomes" id="UP000617531"/>
    </source>
</evidence>
<proteinExistence type="predicted"/>
<reference evidence="5" key="1">
    <citation type="journal article" date="2014" name="Int. J. Syst. Evol. Microbiol.">
        <title>Complete genome sequence of Corynebacterium casei LMG S-19264T (=DSM 44701T), isolated from a smear-ripened cheese.</title>
        <authorList>
            <consortium name="US DOE Joint Genome Institute (JGI-PGF)"/>
            <person name="Walter F."/>
            <person name="Albersmeier A."/>
            <person name="Kalinowski J."/>
            <person name="Ruckert C."/>
        </authorList>
    </citation>
    <scope>NUCLEOTIDE SEQUENCE</scope>
    <source>
        <strain evidence="5">CGMCC 1.16548</strain>
    </source>
</reference>
<dbReference type="InterPro" id="IPR028098">
    <property type="entry name" value="Glyco_trans_4-like_N"/>
</dbReference>
<evidence type="ECO:0008006" key="7">
    <source>
        <dbReference type="Google" id="ProtNLM"/>
    </source>
</evidence>
<accession>A0A8J3GQF0</accession>
<keyword evidence="1" id="KW-0328">Glycosyltransferase</keyword>
<dbReference type="InterPro" id="IPR001296">
    <property type="entry name" value="Glyco_trans_1"/>
</dbReference>
<keyword evidence="6" id="KW-1185">Reference proteome</keyword>
<dbReference type="EMBL" id="BNAI01000002">
    <property type="protein sequence ID" value="GHF15498.1"/>
    <property type="molecule type" value="Genomic_DNA"/>
</dbReference>
<evidence type="ECO:0000256" key="1">
    <source>
        <dbReference type="ARBA" id="ARBA00022676"/>
    </source>
</evidence>
<dbReference type="Proteomes" id="UP000617531">
    <property type="component" value="Unassembled WGS sequence"/>
</dbReference>
<dbReference type="RefSeq" id="WP_191282894.1">
    <property type="nucleotide sequence ID" value="NZ_BNAI01000002.1"/>
</dbReference>
<sequence>MARILVNLMSFTGTKGGMETYTRELYREFGRRATGHEFIGYASNEFMARDHSWFPGTVIASGFSGENRYAWAFAELFMVSRAAKKHGADLIHSPATLGPWRSKMPAVYTMHDMLYFRAPELMATPHYTEPMKWLEKRAASNATLILTDSVASAEDIELYLRFPREAIDVIPLAGTAPVEVPKVAPERERDLLLAVGNRLPHKNFAGLIRAMALIPPAERPRLVITGSRGDDPLRPLVEQLGVGDAVELKGWVDQDELEWLYTHASALMVPNYCDGFCLPALEAMIVGLPVLMSDIPVYHEVGGDAVDYFEPTSDQSIADAMLAAVANPERLAELSRLGRERTALFTWPKTADRTLAAFDRALRDPARAKSRRRRRAR</sequence>
<dbReference type="Gene3D" id="3.40.50.2000">
    <property type="entry name" value="Glycogen Phosphorylase B"/>
    <property type="match status" value="2"/>
</dbReference>
<gene>
    <name evidence="5" type="ORF">GCM10011600_15630</name>
</gene>
<dbReference type="PANTHER" id="PTHR46401">
    <property type="entry name" value="GLYCOSYLTRANSFERASE WBBK-RELATED"/>
    <property type="match status" value="1"/>
</dbReference>
<evidence type="ECO:0000313" key="5">
    <source>
        <dbReference type="EMBL" id="GHF15498.1"/>
    </source>
</evidence>
<evidence type="ECO:0000256" key="2">
    <source>
        <dbReference type="ARBA" id="ARBA00022679"/>
    </source>
</evidence>
<feature type="domain" description="Glycosyl transferase family 1" evidence="3">
    <location>
        <begin position="185"/>
        <end position="340"/>
    </location>
</feature>
<keyword evidence="2" id="KW-0808">Transferase</keyword>
<dbReference type="AlphaFoldDB" id="A0A8J3GQF0"/>
<organism evidence="5 6">
    <name type="scientific">Pseudolysinimonas yzui</name>
    <dbReference type="NCBI Taxonomy" id="2708254"/>
    <lineage>
        <taxon>Bacteria</taxon>
        <taxon>Bacillati</taxon>
        <taxon>Actinomycetota</taxon>
        <taxon>Actinomycetes</taxon>
        <taxon>Micrococcales</taxon>
        <taxon>Microbacteriaceae</taxon>
        <taxon>Pseudolysinimonas</taxon>
    </lineage>
</organism>
<dbReference type="SUPFAM" id="SSF53756">
    <property type="entry name" value="UDP-Glycosyltransferase/glycogen phosphorylase"/>
    <property type="match status" value="1"/>
</dbReference>
<feature type="domain" description="Glycosyltransferase subfamily 4-like N-terminal" evidence="4">
    <location>
        <begin position="16"/>
        <end position="171"/>
    </location>
</feature>
<evidence type="ECO:0000259" key="3">
    <source>
        <dbReference type="Pfam" id="PF00534"/>
    </source>
</evidence>
<evidence type="ECO:0000259" key="4">
    <source>
        <dbReference type="Pfam" id="PF13439"/>
    </source>
</evidence>
<dbReference type="CDD" id="cd03809">
    <property type="entry name" value="GT4_MtfB-like"/>
    <property type="match status" value="1"/>
</dbReference>
<dbReference type="Pfam" id="PF13439">
    <property type="entry name" value="Glyco_transf_4"/>
    <property type="match status" value="1"/>
</dbReference>
<reference evidence="5" key="2">
    <citation type="submission" date="2020-09" db="EMBL/GenBank/DDBJ databases">
        <authorList>
            <person name="Sun Q."/>
            <person name="Zhou Y."/>
        </authorList>
    </citation>
    <scope>NUCLEOTIDE SEQUENCE</scope>
    <source>
        <strain evidence="5">CGMCC 1.16548</strain>
    </source>
</reference>
<protein>
    <recommendedName>
        <fullName evidence="7">D-inositol 3-phosphate glycosyltransferase</fullName>
    </recommendedName>
</protein>
<dbReference type="Pfam" id="PF00534">
    <property type="entry name" value="Glycos_transf_1"/>
    <property type="match status" value="1"/>
</dbReference>
<name>A0A8J3GQF0_9MICO</name>
<dbReference type="GO" id="GO:0016757">
    <property type="term" value="F:glycosyltransferase activity"/>
    <property type="evidence" value="ECO:0007669"/>
    <property type="project" value="UniProtKB-KW"/>
</dbReference>
<comment type="caution">
    <text evidence="5">The sequence shown here is derived from an EMBL/GenBank/DDBJ whole genome shotgun (WGS) entry which is preliminary data.</text>
</comment>
<dbReference type="PANTHER" id="PTHR46401:SF2">
    <property type="entry name" value="GLYCOSYLTRANSFERASE WBBK-RELATED"/>
    <property type="match status" value="1"/>
</dbReference>